<feature type="region of interest" description="Disordered" evidence="1">
    <location>
        <begin position="33"/>
        <end position="72"/>
    </location>
</feature>
<name>A0A061G0V5_THECC</name>
<dbReference type="HOGENOM" id="CLU_067217_0_0_1"/>
<dbReference type="InParanoid" id="A0A061G0V5"/>
<dbReference type="AlphaFoldDB" id="A0A061G0V5"/>
<feature type="compositionally biased region" description="Polar residues" evidence="1">
    <location>
        <begin position="62"/>
        <end position="72"/>
    </location>
</feature>
<evidence type="ECO:0000313" key="3">
    <source>
        <dbReference type="Proteomes" id="UP000026915"/>
    </source>
</evidence>
<keyword evidence="3" id="KW-1185">Reference proteome</keyword>
<feature type="compositionally biased region" description="Low complexity" evidence="1">
    <location>
        <begin position="42"/>
        <end position="61"/>
    </location>
</feature>
<dbReference type="FunCoup" id="A0A061G0V5">
    <property type="interactions" value="953"/>
</dbReference>
<sequence length="364" mass="39001">MMFGGGKGMGGGAGGANMLRTVGRAVVRAGVTTGNPTTFQEPLSSASSNSTTTPPSPTSASQRHNNSNSNTYLSISSGSSAFGSCNTGVPISANSGLPSNWPPFAAAPASAAASCCDEFEWVSVDGSEGERPHGVLDDFVLGPVPSVGEVQNVVSALQRVFDASSSPQLIRDKFSYNAGKEIAYQIPSPTGSMHRVHSAGSESEWKEPSLHLYNTGALQPYGTNRVYDAFHLLQTEPLVQKMVFSLSSDKAVWDAVLNNEVVKELRDSYYAAEDSNPLSSDESSDENSDESNKATNIVKWIFENTKAKVIDVYEKMIKLVNELFKLRTDDKTTAGTPDPFEERLRTSFLLSVLVLLIVVVTRAN</sequence>
<evidence type="ECO:0000313" key="2">
    <source>
        <dbReference type="EMBL" id="EOY22842.1"/>
    </source>
</evidence>
<dbReference type="PANTHER" id="PTHR33625">
    <property type="entry name" value="OS08G0179900 PROTEIN"/>
    <property type="match status" value="1"/>
</dbReference>
<protein>
    <submittedName>
        <fullName evidence="2">Uncharacterized protein</fullName>
    </submittedName>
</protein>
<dbReference type="Gramene" id="EOY22842">
    <property type="protein sequence ID" value="EOY22842"/>
    <property type="gene ID" value="TCM_014897"/>
</dbReference>
<dbReference type="EMBL" id="CM001881">
    <property type="protein sequence ID" value="EOY22842.1"/>
    <property type="molecule type" value="Genomic_DNA"/>
</dbReference>
<proteinExistence type="predicted"/>
<dbReference type="STRING" id="3641.A0A061G0V5"/>
<dbReference type="PANTHER" id="PTHR33625:SF3">
    <property type="entry name" value="OS04G0550700 PROTEIN"/>
    <property type="match status" value="1"/>
</dbReference>
<gene>
    <name evidence="2" type="ORF">TCM_014897</name>
</gene>
<dbReference type="OMA" id="GGYANKF"/>
<reference evidence="2 3" key="1">
    <citation type="journal article" date="2013" name="Genome Biol.">
        <title>The genome sequence of the most widely cultivated cacao type and its use to identify candidate genes regulating pod color.</title>
        <authorList>
            <person name="Motamayor J.C."/>
            <person name="Mockaitis K."/>
            <person name="Schmutz J."/>
            <person name="Haiminen N."/>
            <person name="Iii D.L."/>
            <person name="Cornejo O."/>
            <person name="Findley S.D."/>
            <person name="Zheng P."/>
            <person name="Utro F."/>
            <person name="Royaert S."/>
            <person name="Saski C."/>
            <person name="Jenkins J."/>
            <person name="Podicheti R."/>
            <person name="Zhao M."/>
            <person name="Scheffler B.E."/>
            <person name="Stack J.C."/>
            <person name="Feltus F.A."/>
            <person name="Mustiga G.M."/>
            <person name="Amores F."/>
            <person name="Phillips W."/>
            <person name="Marelli J.P."/>
            <person name="May G.D."/>
            <person name="Shapiro H."/>
            <person name="Ma J."/>
            <person name="Bustamante C.D."/>
            <person name="Schnell R.J."/>
            <person name="Main D."/>
            <person name="Gilbert D."/>
            <person name="Parida L."/>
            <person name="Kuhn D.N."/>
        </authorList>
    </citation>
    <scope>NUCLEOTIDE SEQUENCE [LARGE SCALE GENOMIC DNA]</scope>
    <source>
        <strain evidence="3">cv. Matina 1-6</strain>
    </source>
</reference>
<accession>A0A061G0V5</accession>
<evidence type="ECO:0000256" key="1">
    <source>
        <dbReference type="SAM" id="MobiDB-lite"/>
    </source>
</evidence>
<dbReference type="eggNOG" id="ENOG502QVYD">
    <property type="taxonomic scope" value="Eukaryota"/>
</dbReference>
<organism evidence="2 3">
    <name type="scientific">Theobroma cacao</name>
    <name type="common">Cacao</name>
    <name type="synonym">Cocoa</name>
    <dbReference type="NCBI Taxonomy" id="3641"/>
    <lineage>
        <taxon>Eukaryota</taxon>
        <taxon>Viridiplantae</taxon>
        <taxon>Streptophyta</taxon>
        <taxon>Embryophyta</taxon>
        <taxon>Tracheophyta</taxon>
        <taxon>Spermatophyta</taxon>
        <taxon>Magnoliopsida</taxon>
        <taxon>eudicotyledons</taxon>
        <taxon>Gunneridae</taxon>
        <taxon>Pentapetalae</taxon>
        <taxon>rosids</taxon>
        <taxon>malvids</taxon>
        <taxon>Malvales</taxon>
        <taxon>Malvaceae</taxon>
        <taxon>Byttnerioideae</taxon>
        <taxon>Theobroma</taxon>
    </lineage>
</organism>
<dbReference type="Proteomes" id="UP000026915">
    <property type="component" value="Chromosome 3"/>
</dbReference>